<sequence>MGVYIRCGRDRNLGGSVKVSHSKQKCLRTGNDGMTTAAALLFLIVIASAATATLSLRNGPSCESKVLSEPRTATGLNFDISFEVNKIVVEISRNNSNFSDISQQVLTLHPEISGVILSSSTRFPILSLNIRERLKIFPNRTAETDIYWRSFDGTQNGWAPPFKDCYFLPDKWFYAYILKSADIGLGLFMPLQLNQCDFGLSDIFGGPHRCDDDTTECIPQYDYGERRGGYRCVCRQGFFYPGANLSWNGFLGEEVEKGLLNSYRCLSCPPECDVCSEEGVCEAKRDLYLKSIILILQLICMTITVILALIVFKQRKCKAIASGMWTILETVLLGIFFLYAMVVVHYFEPSVLQCLLERWARELGFIICYGAIILKLYRHLIEFRTRKAHRWVIKDTDLLKYLLIMFMSVFAYMAAYTAISVNFVQENYSLLSKTETFEGVHYESCKPLWWDYVTQVGELAILIFGIHLSYASRNARTQFHERRYLCAAISIELAVSGLFYVARIFILPDLHPNFVLIAHFVRTQFTATITLLLVFVPKFWYQQKQVRSLAQEYSCRIPVDAFKDMNAHGPLTSNNSDADVGEVSLADMNPEDIRAELKRLYIQLEIFKNKTIRLDNPHISKRRGGRKAPHRRFSLQKKGSRERNLYGNKHRAIKKEEETTEAEPSRTPEDSVCSNEGPSAIYNDLPSTYTNENKQ</sequence>
<evidence type="ECO:0000256" key="16">
    <source>
        <dbReference type="ARBA" id="ARBA00034104"/>
    </source>
</evidence>
<keyword evidence="4 18" id="KW-0812">Transmembrane</keyword>
<comment type="subcellular location">
    <subcellularLocation>
        <location evidence="1">Cell projection</location>
        <location evidence="1">Neuron projection</location>
    </subcellularLocation>
    <subcellularLocation>
        <location evidence="16">Postsynaptic cell membrane</location>
        <topology evidence="16">Multi-pass membrane protein</topology>
    </subcellularLocation>
</comment>
<gene>
    <name evidence="20" type="ORF">RN001_008557</name>
</gene>
<keyword evidence="13" id="KW-0807">Transducer</keyword>
<evidence type="ECO:0000256" key="2">
    <source>
        <dbReference type="ARBA" id="ARBA00007242"/>
    </source>
</evidence>
<keyword evidence="21" id="KW-1185">Reference proteome</keyword>
<feature type="transmembrane region" description="Helical" evidence="18">
    <location>
        <begin position="324"/>
        <end position="347"/>
    </location>
</feature>
<accession>A0AAN7S9R1</accession>
<keyword evidence="14" id="KW-0628">Postsynaptic cell membrane</keyword>
<keyword evidence="3" id="KW-1003">Cell membrane</keyword>
<evidence type="ECO:0000256" key="15">
    <source>
        <dbReference type="ARBA" id="ARBA00023273"/>
    </source>
</evidence>
<evidence type="ECO:0000256" key="3">
    <source>
        <dbReference type="ARBA" id="ARBA00022475"/>
    </source>
</evidence>
<keyword evidence="8" id="KW-0297">G-protein coupled receptor</keyword>
<keyword evidence="9 18" id="KW-0472">Membrane</keyword>
<keyword evidence="5" id="KW-0732">Signal</keyword>
<feature type="transmembrane region" description="Helical" evidence="18">
    <location>
        <begin position="398"/>
        <end position="419"/>
    </location>
</feature>
<evidence type="ECO:0000313" key="21">
    <source>
        <dbReference type="Proteomes" id="UP001353858"/>
    </source>
</evidence>
<keyword evidence="11" id="KW-0675">Receptor</keyword>
<dbReference type="PANTHER" id="PTHR32546:SF26">
    <property type="entry name" value="SMOG, ISOFORM D"/>
    <property type="match status" value="1"/>
</dbReference>
<evidence type="ECO:0000256" key="12">
    <source>
        <dbReference type="ARBA" id="ARBA00023180"/>
    </source>
</evidence>
<feature type="transmembrane region" description="Helical" evidence="18">
    <location>
        <begin position="514"/>
        <end position="536"/>
    </location>
</feature>
<name>A0AAN7S9R1_9COLE</name>
<comment type="caution">
    <text evidence="20">The sequence shown here is derived from an EMBL/GenBank/DDBJ whole genome shotgun (WGS) entry which is preliminary data.</text>
</comment>
<evidence type="ECO:0000256" key="7">
    <source>
        <dbReference type="ARBA" id="ARBA00023018"/>
    </source>
</evidence>
<evidence type="ECO:0000256" key="8">
    <source>
        <dbReference type="ARBA" id="ARBA00023040"/>
    </source>
</evidence>
<evidence type="ECO:0000256" key="11">
    <source>
        <dbReference type="ARBA" id="ARBA00023170"/>
    </source>
</evidence>
<evidence type="ECO:0000256" key="17">
    <source>
        <dbReference type="SAM" id="MobiDB-lite"/>
    </source>
</evidence>
<evidence type="ECO:0000313" key="20">
    <source>
        <dbReference type="EMBL" id="KAK4880411.1"/>
    </source>
</evidence>
<dbReference type="Pfam" id="PF00003">
    <property type="entry name" value="7tm_3"/>
    <property type="match status" value="1"/>
</dbReference>
<reference evidence="21" key="1">
    <citation type="submission" date="2023-01" db="EMBL/GenBank/DDBJ databases">
        <title>Key to firefly adult light organ development and bioluminescence: homeobox transcription factors regulate luciferase expression and transportation to peroxisome.</title>
        <authorList>
            <person name="Fu X."/>
        </authorList>
    </citation>
    <scope>NUCLEOTIDE SEQUENCE [LARGE SCALE GENOMIC DNA]</scope>
</reference>
<dbReference type="PANTHER" id="PTHR32546">
    <property type="entry name" value="G-PROTEIN COUPLED RECEPTOR 158-RELATED"/>
    <property type="match status" value="1"/>
</dbReference>
<organism evidence="20 21">
    <name type="scientific">Aquatica leii</name>
    <dbReference type="NCBI Taxonomy" id="1421715"/>
    <lineage>
        <taxon>Eukaryota</taxon>
        <taxon>Metazoa</taxon>
        <taxon>Ecdysozoa</taxon>
        <taxon>Arthropoda</taxon>
        <taxon>Hexapoda</taxon>
        <taxon>Insecta</taxon>
        <taxon>Pterygota</taxon>
        <taxon>Neoptera</taxon>
        <taxon>Endopterygota</taxon>
        <taxon>Coleoptera</taxon>
        <taxon>Polyphaga</taxon>
        <taxon>Elateriformia</taxon>
        <taxon>Elateroidea</taxon>
        <taxon>Lampyridae</taxon>
        <taxon>Luciolinae</taxon>
        <taxon>Aquatica</taxon>
    </lineage>
</organism>
<evidence type="ECO:0000256" key="13">
    <source>
        <dbReference type="ARBA" id="ARBA00023224"/>
    </source>
</evidence>
<dbReference type="GO" id="GO:0004930">
    <property type="term" value="F:G protein-coupled receptor activity"/>
    <property type="evidence" value="ECO:0007669"/>
    <property type="project" value="UniProtKB-KW"/>
</dbReference>
<feature type="transmembrane region" description="Helical" evidence="18">
    <location>
        <begin position="359"/>
        <end position="377"/>
    </location>
</feature>
<keyword evidence="15" id="KW-0966">Cell projection</keyword>
<feature type="transmembrane region" description="Helical" evidence="18">
    <location>
        <begin position="452"/>
        <end position="472"/>
    </location>
</feature>
<dbReference type="PROSITE" id="PS50259">
    <property type="entry name" value="G_PROTEIN_RECEP_F3_4"/>
    <property type="match status" value="1"/>
</dbReference>
<evidence type="ECO:0000256" key="5">
    <source>
        <dbReference type="ARBA" id="ARBA00022729"/>
    </source>
</evidence>
<proteinExistence type="inferred from homology"/>
<evidence type="ECO:0000259" key="19">
    <source>
        <dbReference type="PROSITE" id="PS50259"/>
    </source>
</evidence>
<keyword evidence="10" id="KW-1015">Disulfide bond</keyword>
<dbReference type="Pfam" id="PF22572">
    <property type="entry name" value="GPR158_179_EC"/>
    <property type="match status" value="1"/>
</dbReference>
<protein>
    <recommendedName>
        <fullName evidence="19">G-protein coupled receptors family 3 profile domain-containing protein</fullName>
    </recommendedName>
</protein>
<feature type="transmembrane region" description="Helical" evidence="18">
    <location>
        <begin position="287"/>
        <end position="312"/>
    </location>
</feature>
<dbReference type="InterPro" id="IPR054714">
    <property type="entry name" value="GPR158_179_extracellular"/>
</dbReference>
<dbReference type="AlphaFoldDB" id="A0AAN7S9R1"/>
<evidence type="ECO:0000256" key="18">
    <source>
        <dbReference type="SAM" id="Phobius"/>
    </source>
</evidence>
<dbReference type="CDD" id="cd15293">
    <property type="entry name" value="7tmC_GPR158-like"/>
    <property type="match status" value="1"/>
</dbReference>
<evidence type="ECO:0000256" key="4">
    <source>
        <dbReference type="ARBA" id="ARBA00022692"/>
    </source>
</evidence>
<feature type="compositionally biased region" description="Polar residues" evidence="17">
    <location>
        <begin position="685"/>
        <end position="695"/>
    </location>
</feature>
<keyword evidence="6 18" id="KW-1133">Transmembrane helix</keyword>
<dbReference type="Proteomes" id="UP001353858">
    <property type="component" value="Unassembled WGS sequence"/>
</dbReference>
<keyword evidence="12" id="KW-0325">Glycoprotein</keyword>
<evidence type="ECO:0000256" key="9">
    <source>
        <dbReference type="ARBA" id="ARBA00023136"/>
    </source>
</evidence>
<evidence type="ECO:0000256" key="14">
    <source>
        <dbReference type="ARBA" id="ARBA00023257"/>
    </source>
</evidence>
<dbReference type="InterPro" id="IPR043458">
    <property type="entry name" value="GPR158/179"/>
</dbReference>
<dbReference type="InterPro" id="IPR017978">
    <property type="entry name" value="GPCR_3_C"/>
</dbReference>
<dbReference type="EMBL" id="JARPUR010000003">
    <property type="protein sequence ID" value="KAK4880411.1"/>
    <property type="molecule type" value="Genomic_DNA"/>
</dbReference>
<feature type="transmembrane region" description="Helical" evidence="18">
    <location>
        <begin position="33"/>
        <end position="56"/>
    </location>
</feature>
<evidence type="ECO:0000256" key="1">
    <source>
        <dbReference type="ARBA" id="ARBA00004487"/>
    </source>
</evidence>
<dbReference type="GO" id="GO:0043005">
    <property type="term" value="C:neuron projection"/>
    <property type="evidence" value="ECO:0007669"/>
    <property type="project" value="UniProtKB-SubCell"/>
</dbReference>
<feature type="compositionally biased region" description="Basic residues" evidence="17">
    <location>
        <begin position="619"/>
        <end position="638"/>
    </location>
</feature>
<keyword evidence="7" id="KW-0770">Synapse</keyword>
<feature type="region of interest" description="Disordered" evidence="17">
    <location>
        <begin position="617"/>
        <end position="695"/>
    </location>
</feature>
<feature type="domain" description="G-protein coupled receptors family 3 profile" evidence="19">
    <location>
        <begin position="289"/>
        <end position="540"/>
    </location>
</feature>
<feature type="transmembrane region" description="Helical" evidence="18">
    <location>
        <begin position="484"/>
        <end position="502"/>
    </location>
</feature>
<dbReference type="GO" id="GO:0045211">
    <property type="term" value="C:postsynaptic membrane"/>
    <property type="evidence" value="ECO:0007669"/>
    <property type="project" value="UniProtKB-SubCell"/>
</dbReference>
<comment type="similarity">
    <text evidence="2">Belongs to the G-protein coupled receptor 3 family.</text>
</comment>
<evidence type="ECO:0000256" key="6">
    <source>
        <dbReference type="ARBA" id="ARBA00022989"/>
    </source>
</evidence>
<evidence type="ECO:0000256" key="10">
    <source>
        <dbReference type="ARBA" id="ARBA00023157"/>
    </source>
</evidence>